<dbReference type="EMBL" id="AGCK01000018">
    <property type="protein sequence ID" value="EHM55053.1"/>
    <property type="molecule type" value="Genomic_DNA"/>
</dbReference>
<dbReference type="HOGENOM" id="CLU_2422612_0_0_9"/>
<feature type="region of interest" description="Disordered" evidence="1">
    <location>
        <begin position="1"/>
        <end position="91"/>
    </location>
</feature>
<evidence type="ECO:0000256" key="1">
    <source>
        <dbReference type="SAM" id="MobiDB-lite"/>
    </source>
</evidence>
<proteinExistence type="predicted"/>
<gene>
    <name evidence="2" type="ORF">HMPREF0372_00167</name>
</gene>
<dbReference type="AlphaFoldDB" id="G9YL04"/>
<reference evidence="2 3" key="1">
    <citation type="submission" date="2011-08" db="EMBL/GenBank/DDBJ databases">
        <authorList>
            <person name="Weinstock G."/>
            <person name="Sodergren E."/>
            <person name="Clifton S."/>
            <person name="Fulton L."/>
            <person name="Fulton B."/>
            <person name="Courtney L."/>
            <person name="Fronick C."/>
            <person name="Harrison M."/>
            <person name="Strong C."/>
            <person name="Farmer C."/>
            <person name="Delahaunty K."/>
            <person name="Markovic C."/>
            <person name="Hall O."/>
            <person name="Minx P."/>
            <person name="Tomlinson C."/>
            <person name="Mitreva M."/>
            <person name="Hou S."/>
            <person name="Chen J."/>
            <person name="Wollam A."/>
            <person name="Pepin K.H."/>
            <person name="Johnson M."/>
            <person name="Bhonagiri V."/>
            <person name="Zhang X."/>
            <person name="Suruliraj S."/>
            <person name="Warren W."/>
            <person name="Chinwalla A."/>
            <person name="Mardis E.R."/>
            <person name="Wilson R.K."/>
        </authorList>
    </citation>
    <scope>NUCLEOTIDE SEQUENCE [LARGE SCALE GENOMIC DNA]</scope>
    <source>
        <strain evidence="2 3">ATCC 29863</strain>
    </source>
</reference>
<evidence type="ECO:0000313" key="2">
    <source>
        <dbReference type="EMBL" id="EHM55053.1"/>
    </source>
</evidence>
<evidence type="ECO:0000313" key="3">
    <source>
        <dbReference type="Proteomes" id="UP000004459"/>
    </source>
</evidence>
<accession>G9YL04</accession>
<sequence>MRGVVLSSRPGRGGRGSQPRQQPQPQEESSSSPPAVSQRNAGKETYTGQRVLAAVPPPGKTGSSGKEGRVVIPPFPVLEPFPQQRQQQLRF</sequence>
<feature type="compositionally biased region" description="Low complexity" evidence="1">
    <location>
        <begin position="17"/>
        <end position="34"/>
    </location>
</feature>
<organism evidence="2 3">
    <name type="scientific">Flavonifractor plautii ATCC 29863</name>
    <dbReference type="NCBI Taxonomy" id="411475"/>
    <lineage>
        <taxon>Bacteria</taxon>
        <taxon>Bacillati</taxon>
        <taxon>Bacillota</taxon>
        <taxon>Clostridia</taxon>
        <taxon>Eubacteriales</taxon>
        <taxon>Oscillospiraceae</taxon>
        <taxon>Flavonifractor</taxon>
    </lineage>
</organism>
<feature type="compositionally biased region" description="Low complexity" evidence="1">
    <location>
        <begin position="80"/>
        <end position="91"/>
    </location>
</feature>
<comment type="caution">
    <text evidence="2">The sequence shown here is derived from an EMBL/GenBank/DDBJ whole genome shotgun (WGS) entry which is preliminary data.</text>
</comment>
<dbReference type="Proteomes" id="UP000004459">
    <property type="component" value="Unassembled WGS sequence"/>
</dbReference>
<name>G9YL04_FLAPL</name>
<protein>
    <submittedName>
        <fullName evidence="2">Uncharacterized protein</fullName>
    </submittedName>
</protein>